<gene>
    <name evidence="1" type="ORF">WFZ86_19710</name>
</gene>
<name>A0ABU9NTQ1_9FLAO</name>
<accession>A0ABU9NTQ1</accession>
<proteinExistence type="predicted"/>
<reference evidence="1 2" key="1">
    <citation type="submission" date="2024-03" db="EMBL/GenBank/DDBJ databases">
        <title>Two novel species of the genus Flavobacterium exhibiting potentially degradation of complex polysaccharides.</title>
        <authorList>
            <person name="Lian X."/>
        </authorList>
    </citation>
    <scope>NUCLEOTIDE SEQUENCE [LARGE SCALE GENOMIC DNA]</scope>
    <source>
        <strain evidence="1 2">N6</strain>
    </source>
</reference>
<dbReference type="EMBL" id="JBCGDP010000037">
    <property type="protein sequence ID" value="MEM0578738.1"/>
    <property type="molecule type" value="Genomic_DNA"/>
</dbReference>
<dbReference type="Proteomes" id="UP001468798">
    <property type="component" value="Unassembled WGS sequence"/>
</dbReference>
<comment type="caution">
    <text evidence="1">The sequence shown here is derived from an EMBL/GenBank/DDBJ whole genome shotgun (WGS) entry which is preliminary data.</text>
</comment>
<dbReference type="SUPFAM" id="SSF82171">
    <property type="entry name" value="DPP6 N-terminal domain-like"/>
    <property type="match status" value="1"/>
</dbReference>
<evidence type="ECO:0008006" key="3">
    <source>
        <dbReference type="Google" id="ProtNLM"/>
    </source>
</evidence>
<keyword evidence="2" id="KW-1185">Reference proteome</keyword>
<organism evidence="1 2">
    <name type="scientific">Flavobacterium polysaccharolyticum</name>
    <dbReference type="NCBI Taxonomy" id="3133148"/>
    <lineage>
        <taxon>Bacteria</taxon>
        <taxon>Pseudomonadati</taxon>
        <taxon>Bacteroidota</taxon>
        <taxon>Flavobacteriia</taxon>
        <taxon>Flavobacteriales</taxon>
        <taxon>Flavobacteriaceae</taxon>
        <taxon>Flavobacterium</taxon>
    </lineage>
</organism>
<protein>
    <recommendedName>
        <fullName evidence="3">WD40 repeat domain-containing protein</fullName>
    </recommendedName>
</protein>
<dbReference type="RefSeq" id="WP_342693542.1">
    <property type="nucleotide sequence ID" value="NZ_JBCGDP010000037.1"/>
</dbReference>
<evidence type="ECO:0000313" key="2">
    <source>
        <dbReference type="Proteomes" id="UP001468798"/>
    </source>
</evidence>
<evidence type="ECO:0000313" key="1">
    <source>
        <dbReference type="EMBL" id="MEM0578738.1"/>
    </source>
</evidence>
<sequence length="560" mass="64874">MEQEAYRILIEQEGVNHVMIFKAEGNGYVNDWNFPLKGDDEPIVFSKFYTQTKFAVVNWDGWVRAYDASTKEHLLDYKLNGKVNTSAILSLDKSKLYVAFSQDSSQRYLAIFDLDSFQVEVLELPDYVYGKSLDIRKDGTLLFYKHDWERVNDSKTYNHFYSVLDLKTRTVEQFELPYAPQFSFGEFKPVIDRANNRGIMPAYEDVVTKANALDEVLFEFRIVMFDLNTFEMTHLVSVRDFSKNQLGCSLYECEQMATLFLASERNKDYSTALREYYENLTTIKVVSDGIWLCWRSGILRKLSSDFSLSPLLVTSSRSNSSGTGMFKDAYFHSHLYHIDSLTIILAEHTDFYKTAMPNLDHSDIETPIALELEKTSLDEIYQMSYSVEKSQEIKKRDQIQIEVENLSVNESIISALSQIEKIVSDINASGMGSTLIFTINDTKGQTWQEPDFFAKAVVCAPERIKTIIEKFILYPKAKYLYRNSEETALCYAAFELAKKGEAYLEITFQYLSAIDMDHDVFNRENLIPYLEETYTTKELKQKMKSVSKALYEWYSDYCEA</sequence>